<dbReference type="GO" id="GO:0016614">
    <property type="term" value="F:oxidoreductase activity, acting on CH-OH group of donors"/>
    <property type="evidence" value="ECO:0007669"/>
    <property type="project" value="InterPro"/>
</dbReference>
<reference evidence="7" key="1">
    <citation type="submission" date="2018-05" db="EMBL/GenBank/DDBJ databases">
        <authorList>
            <person name="Lanie J.A."/>
            <person name="Ng W.-L."/>
            <person name="Kazmierczak K.M."/>
            <person name="Andrzejewski T.M."/>
            <person name="Davidsen T.M."/>
            <person name="Wayne K.J."/>
            <person name="Tettelin H."/>
            <person name="Glass J.I."/>
            <person name="Rusch D."/>
            <person name="Podicherti R."/>
            <person name="Tsui H.-C.T."/>
            <person name="Winkler M.E."/>
        </authorList>
    </citation>
    <scope>NUCLEOTIDE SEQUENCE</scope>
</reference>
<protein>
    <recommendedName>
        <fullName evidence="5 6">Glucose-methanol-choline oxidoreductase N-terminal domain-containing protein</fullName>
    </recommendedName>
</protein>
<keyword evidence="3" id="KW-0285">Flavoprotein</keyword>
<feature type="domain" description="Glucose-methanol-choline oxidoreductase N-terminal" evidence="6">
    <location>
        <begin position="258"/>
        <end position="272"/>
    </location>
</feature>
<dbReference type="PIRSF" id="PIRSF000137">
    <property type="entry name" value="Alcohol_oxidase"/>
    <property type="match status" value="1"/>
</dbReference>
<dbReference type="InterPro" id="IPR012132">
    <property type="entry name" value="GMC_OxRdtase"/>
</dbReference>
<dbReference type="PANTHER" id="PTHR11552">
    <property type="entry name" value="GLUCOSE-METHANOL-CHOLINE GMC OXIDOREDUCTASE"/>
    <property type="match status" value="1"/>
</dbReference>
<dbReference type="Gene3D" id="3.30.410.40">
    <property type="match status" value="1"/>
</dbReference>
<dbReference type="Gene3D" id="3.50.50.60">
    <property type="entry name" value="FAD/NAD(P)-binding domain"/>
    <property type="match status" value="1"/>
</dbReference>
<accession>A0A381T7R8</accession>
<keyword evidence="4" id="KW-0274">FAD</keyword>
<dbReference type="InterPro" id="IPR007867">
    <property type="entry name" value="GMC_OxRtase_C"/>
</dbReference>
<evidence type="ECO:0000256" key="2">
    <source>
        <dbReference type="ARBA" id="ARBA00010790"/>
    </source>
</evidence>
<feature type="domain" description="Glucose-methanol-choline oxidoreductase N-terminal" evidence="5">
    <location>
        <begin position="84"/>
        <end position="107"/>
    </location>
</feature>
<name>A0A381T7R8_9ZZZZ</name>
<organism evidence="7">
    <name type="scientific">marine metagenome</name>
    <dbReference type="NCBI Taxonomy" id="408172"/>
    <lineage>
        <taxon>unclassified sequences</taxon>
        <taxon>metagenomes</taxon>
        <taxon>ecological metagenomes</taxon>
    </lineage>
</organism>
<dbReference type="PROSITE" id="PS00624">
    <property type="entry name" value="GMC_OXRED_2"/>
    <property type="match status" value="1"/>
</dbReference>
<dbReference type="EMBL" id="UINC01004157">
    <property type="protein sequence ID" value="SVA12230.1"/>
    <property type="molecule type" value="Genomic_DNA"/>
</dbReference>
<dbReference type="AlphaFoldDB" id="A0A381T7R8"/>
<dbReference type="SUPFAM" id="SSF54373">
    <property type="entry name" value="FAD-linked reductases, C-terminal domain"/>
    <property type="match status" value="1"/>
</dbReference>
<dbReference type="SUPFAM" id="SSF51905">
    <property type="entry name" value="FAD/NAD(P)-binding domain"/>
    <property type="match status" value="1"/>
</dbReference>
<evidence type="ECO:0000259" key="5">
    <source>
        <dbReference type="PROSITE" id="PS00623"/>
    </source>
</evidence>
<dbReference type="InterPro" id="IPR036188">
    <property type="entry name" value="FAD/NAD-bd_sf"/>
</dbReference>
<dbReference type="Pfam" id="PF05199">
    <property type="entry name" value="GMC_oxred_C"/>
    <property type="match status" value="1"/>
</dbReference>
<dbReference type="Pfam" id="PF00732">
    <property type="entry name" value="GMC_oxred_N"/>
    <property type="match status" value="1"/>
</dbReference>
<evidence type="ECO:0000256" key="1">
    <source>
        <dbReference type="ARBA" id="ARBA00001974"/>
    </source>
</evidence>
<comment type="similarity">
    <text evidence="2">Belongs to the GMC oxidoreductase family.</text>
</comment>
<evidence type="ECO:0000256" key="4">
    <source>
        <dbReference type="ARBA" id="ARBA00022827"/>
    </source>
</evidence>
<dbReference type="PROSITE" id="PS00623">
    <property type="entry name" value="GMC_OXRED_1"/>
    <property type="match status" value="1"/>
</dbReference>
<comment type="cofactor">
    <cofactor evidence="1">
        <name>FAD</name>
        <dbReference type="ChEBI" id="CHEBI:57692"/>
    </cofactor>
</comment>
<sequence>MKYDFIIVGGGSAGSVLATRLSEDPNKSILLLEAGPDYRTFEDTPNIVKYGNIPWPASYGPEAPVWGYKATAVSGRDPFGLPRGKIIGGSSSVNGQVFFRGIPEDYDEWEELGNNGWSYLDVLQYFRKSENDLTFGSDDFHGNEGPIPVRRYSENELMPSSKAFLQTCMSQGYEFTEDQNHPESTGVGMKPLNNVDGVRMSVALTYLSIARHRLNLTIRGEVFVRKVRFDDRKAIGVQVESQGDIFNLDAEEIILCGGAINSPQLLMLSGIGPEQALKDLDIDLVKDLPGVGKNLRDHPSAFLLFESCMDQVGDDPKAQQVGMRFTTPGSEIRNDMQMSPIFMTSEHRPDTIPLDPDKNYLGFSVALQKALSNGEITLKSSDPTEHPTLFYNYLDHPEDLRRMREAVKICLRITEDENFKSIIKSRINPTDLDVSSDKSIDEWLYSIVGTQHHSSGTCKMGPENDDLAVVTETGLVYGVYNLRVADASIMPDVVRANTNATVIMMAEKIADDIISYSK</sequence>
<evidence type="ECO:0000256" key="3">
    <source>
        <dbReference type="ARBA" id="ARBA00022630"/>
    </source>
</evidence>
<dbReference type="InterPro" id="IPR000172">
    <property type="entry name" value="GMC_OxRdtase_N"/>
</dbReference>
<dbReference type="GO" id="GO:0050660">
    <property type="term" value="F:flavin adenine dinucleotide binding"/>
    <property type="evidence" value="ECO:0007669"/>
    <property type="project" value="InterPro"/>
</dbReference>
<evidence type="ECO:0000259" key="6">
    <source>
        <dbReference type="PROSITE" id="PS00624"/>
    </source>
</evidence>
<gene>
    <name evidence="7" type="ORF">METZ01_LOCUS65084</name>
</gene>
<dbReference type="PANTHER" id="PTHR11552:SF147">
    <property type="entry name" value="CHOLINE DEHYDROGENASE, MITOCHONDRIAL"/>
    <property type="match status" value="1"/>
</dbReference>
<proteinExistence type="inferred from homology"/>
<evidence type="ECO:0000313" key="7">
    <source>
        <dbReference type="EMBL" id="SVA12230.1"/>
    </source>
</evidence>